<dbReference type="Pfam" id="PF12836">
    <property type="entry name" value="HHH_3"/>
    <property type="match status" value="1"/>
</dbReference>
<organism evidence="1 2">
    <name type="scientific">Trichlorobacter lovleyi (strain ATCC BAA-1151 / DSM 17278 / SZ)</name>
    <name type="common">Geobacter lovleyi</name>
    <dbReference type="NCBI Taxonomy" id="398767"/>
    <lineage>
        <taxon>Bacteria</taxon>
        <taxon>Pseudomonadati</taxon>
        <taxon>Thermodesulfobacteriota</taxon>
        <taxon>Desulfuromonadia</taxon>
        <taxon>Geobacterales</taxon>
        <taxon>Geobacteraceae</taxon>
        <taxon>Trichlorobacter</taxon>
    </lineage>
</organism>
<dbReference type="OrthoDB" id="5296317at2"/>
<evidence type="ECO:0000313" key="1">
    <source>
        <dbReference type="EMBL" id="ACD95753.1"/>
    </source>
</evidence>
<evidence type="ECO:0008006" key="3">
    <source>
        <dbReference type="Google" id="ProtNLM"/>
    </source>
</evidence>
<keyword evidence="2" id="KW-1185">Reference proteome</keyword>
<name>B3E3D4_TRIL1</name>
<dbReference type="PANTHER" id="PTHR21180:SF32">
    <property type="entry name" value="ENDONUCLEASE_EXONUCLEASE_PHOSPHATASE FAMILY DOMAIN-CONTAINING PROTEIN 1"/>
    <property type="match status" value="1"/>
</dbReference>
<dbReference type="GO" id="GO:0015627">
    <property type="term" value="C:type II protein secretion system complex"/>
    <property type="evidence" value="ECO:0007669"/>
    <property type="project" value="TreeGrafter"/>
</dbReference>
<dbReference type="Proteomes" id="UP000002420">
    <property type="component" value="Chromosome"/>
</dbReference>
<reference evidence="1 2" key="1">
    <citation type="submission" date="2008-05" db="EMBL/GenBank/DDBJ databases">
        <title>Complete sequence of chromosome of Geobacter lovleyi SZ.</title>
        <authorList>
            <consortium name="US DOE Joint Genome Institute"/>
            <person name="Lucas S."/>
            <person name="Copeland A."/>
            <person name="Lapidus A."/>
            <person name="Glavina del Rio T."/>
            <person name="Dalin E."/>
            <person name="Tice H."/>
            <person name="Bruce D."/>
            <person name="Goodwin L."/>
            <person name="Pitluck S."/>
            <person name="Chertkov O."/>
            <person name="Meincke L."/>
            <person name="Brettin T."/>
            <person name="Detter J.C."/>
            <person name="Han C."/>
            <person name="Tapia R."/>
            <person name="Kuske C.R."/>
            <person name="Schmutz J."/>
            <person name="Larimer F."/>
            <person name="Land M."/>
            <person name="Hauser L."/>
            <person name="Kyrpides N."/>
            <person name="Mikhailova N."/>
            <person name="Sung Y."/>
            <person name="Fletcher K.E."/>
            <person name="Ritalahti K.M."/>
            <person name="Loeffler F.E."/>
            <person name="Richardson P."/>
        </authorList>
    </citation>
    <scope>NUCLEOTIDE SEQUENCE [LARGE SCALE GENOMIC DNA]</scope>
    <source>
        <strain evidence="2">ATCC BAA-1151 / DSM 17278 / SZ</strain>
    </source>
</reference>
<dbReference type="EMBL" id="CP001089">
    <property type="protein sequence ID" value="ACD95753.1"/>
    <property type="molecule type" value="Genomic_DNA"/>
</dbReference>
<dbReference type="Gene3D" id="1.10.150.320">
    <property type="entry name" value="Photosystem II 12 kDa extrinsic protein"/>
    <property type="match status" value="1"/>
</dbReference>
<sequence length="198" mass="21581">MRIRYNRLYFQRIAITLIAAVMTLVLFVQGRHAGNDSGLAALSAERSGSIVVQVSGDVAHPGIYRICGKKMTIDAIFMAVPLCAASLVPSDDLLSKPLQTGDAVHLMCKARENRALISTTSMKTSQLLTLGLPLDLNTMSQADFELLPGIGPALAYRIVGFRQKNGDTLAFDDLLQVDGIGEKKLKQLYPYFNHSISK</sequence>
<gene>
    <name evidence="1" type="ordered locus">Glov_2037</name>
</gene>
<proteinExistence type="predicted"/>
<protein>
    <recommendedName>
        <fullName evidence="3">Competence protein ComEA helix-hairpin-helix repeat protein</fullName>
    </recommendedName>
</protein>
<dbReference type="SUPFAM" id="SSF47781">
    <property type="entry name" value="RuvA domain 2-like"/>
    <property type="match status" value="1"/>
</dbReference>
<evidence type="ECO:0000313" key="2">
    <source>
        <dbReference type="Proteomes" id="UP000002420"/>
    </source>
</evidence>
<dbReference type="PANTHER" id="PTHR21180">
    <property type="entry name" value="ENDONUCLEASE/EXONUCLEASE/PHOSPHATASE FAMILY DOMAIN-CONTAINING PROTEIN 1"/>
    <property type="match status" value="1"/>
</dbReference>
<accession>B3E3D4</accession>
<dbReference type="GO" id="GO:0015628">
    <property type="term" value="P:protein secretion by the type II secretion system"/>
    <property type="evidence" value="ECO:0007669"/>
    <property type="project" value="TreeGrafter"/>
</dbReference>
<dbReference type="InterPro" id="IPR051675">
    <property type="entry name" value="Endo/Exo/Phosphatase_dom_1"/>
</dbReference>
<dbReference type="eggNOG" id="COG1555">
    <property type="taxonomic scope" value="Bacteria"/>
</dbReference>
<dbReference type="KEGG" id="glo:Glov_2037"/>
<dbReference type="HOGENOM" id="CLU_052011_1_1_7"/>
<dbReference type="InterPro" id="IPR010994">
    <property type="entry name" value="RuvA_2-like"/>
</dbReference>
<dbReference type="STRING" id="398767.Glov_2037"/>
<dbReference type="AlphaFoldDB" id="B3E3D4"/>